<sequence length="106" mass="11830">MVEPTRAQWPDRVARPHILHPVPPTGCLPGPLRLHLAEDAARGLRMVVDRLPDHRQRAGGQFGGLHGKRSTGTSTGRAGHCLFRRQIVRAARIMRSLTRHRCLLVP</sequence>
<name>A0ABQ2E7Q0_9GAMM</name>
<dbReference type="Proteomes" id="UP000599009">
    <property type="component" value="Unassembled WGS sequence"/>
</dbReference>
<accession>A0ABQ2E7Q0</accession>
<comment type="caution">
    <text evidence="2">The sequence shown here is derived from an EMBL/GenBank/DDBJ whole genome shotgun (WGS) entry which is preliminary data.</text>
</comment>
<keyword evidence="3" id="KW-1185">Reference proteome</keyword>
<evidence type="ECO:0000313" key="2">
    <source>
        <dbReference type="EMBL" id="GGJ99601.1"/>
    </source>
</evidence>
<organism evidence="2 3">
    <name type="scientific">Luteimonas terricola</name>
    <dbReference type="NCBI Taxonomy" id="645597"/>
    <lineage>
        <taxon>Bacteria</taxon>
        <taxon>Pseudomonadati</taxon>
        <taxon>Pseudomonadota</taxon>
        <taxon>Gammaproteobacteria</taxon>
        <taxon>Lysobacterales</taxon>
        <taxon>Lysobacteraceae</taxon>
        <taxon>Luteimonas</taxon>
    </lineage>
</organism>
<proteinExistence type="predicted"/>
<protein>
    <submittedName>
        <fullName evidence="2">Uncharacterized protein</fullName>
    </submittedName>
</protein>
<evidence type="ECO:0000256" key="1">
    <source>
        <dbReference type="SAM" id="MobiDB-lite"/>
    </source>
</evidence>
<gene>
    <name evidence="2" type="ORF">GCM10011394_05980</name>
</gene>
<reference evidence="3" key="1">
    <citation type="journal article" date="2019" name="Int. J. Syst. Evol. Microbiol.">
        <title>The Global Catalogue of Microorganisms (GCM) 10K type strain sequencing project: providing services to taxonomists for standard genome sequencing and annotation.</title>
        <authorList>
            <consortium name="The Broad Institute Genomics Platform"/>
            <consortium name="The Broad Institute Genome Sequencing Center for Infectious Disease"/>
            <person name="Wu L."/>
            <person name="Ma J."/>
        </authorList>
    </citation>
    <scope>NUCLEOTIDE SEQUENCE [LARGE SCALE GENOMIC DNA]</scope>
    <source>
        <strain evidence="3">CGMCC 1.8985</strain>
    </source>
</reference>
<dbReference type="EMBL" id="BMME01000001">
    <property type="protein sequence ID" value="GGJ99601.1"/>
    <property type="molecule type" value="Genomic_DNA"/>
</dbReference>
<evidence type="ECO:0000313" key="3">
    <source>
        <dbReference type="Proteomes" id="UP000599009"/>
    </source>
</evidence>
<feature type="region of interest" description="Disordered" evidence="1">
    <location>
        <begin position="57"/>
        <end position="77"/>
    </location>
</feature>